<keyword evidence="2" id="KW-1185">Reference proteome</keyword>
<reference evidence="1" key="1">
    <citation type="submission" date="2017-07" db="EMBL/GenBank/DDBJ databases">
        <title>Taro Niue Genome Assembly and Annotation.</title>
        <authorList>
            <person name="Atibalentja N."/>
            <person name="Keating K."/>
            <person name="Fields C.J."/>
        </authorList>
    </citation>
    <scope>NUCLEOTIDE SEQUENCE</scope>
    <source>
        <strain evidence="1">Niue_2</strain>
        <tissue evidence="1">Leaf</tissue>
    </source>
</reference>
<name>A0A843UBY2_COLES</name>
<evidence type="ECO:0000313" key="1">
    <source>
        <dbReference type="EMBL" id="MQL81015.1"/>
    </source>
</evidence>
<protein>
    <submittedName>
        <fullName evidence="1">Uncharacterized protein</fullName>
    </submittedName>
</protein>
<dbReference type="EMBL" id="NMUH01000541">
    <property type="protein sequence ID" value="MQL81015.1"/>
    <property type="molecule type" value="Genomic_DNA"/>
</dbReference>
<proteinExistence type="predicted"/>
<organism evidence="1 2">
    <name type="scientific">Colocasia esculenta</name>
    <name type="common">Wild taro</name>
    <name type="synonym">Arum esculentum</name>
    <dbReference type="NCBI Taxonomy" id="4460"/>
    <lineage>
        <taxon>Eukaryota</taxon>
        <taxon>Viridiplantae</taxon>
        <taxon>Streptophyta</taxon>
        <taxon>Embryophyta</taxon>
        <taxon>Tracheophyta</taxon>
        <taxon>Spermatophyta</taxon>
        <taxon>Magnoliopsida</taxon>
        <taxon>Liliopsida</taxon>
        <taxon>Araceae</taxon>
        <taxon>Aroideae</taxon>
        <taxon>Colocasieae</taxon>
        <taxon>Colocasia</taxon>
    </lineage>
</organism>
<sequence length="73" mass="8474">MNIKVKDLPNVRYHIFGGTLDAIKVKDCQQEHSSSILKSFQRFCLTLFVSTNNLKYLIFFKTSMSQSTSFYIT</sequence>
<evidence type="ECO:0000313" key="2">
    <source>
        <dbReference type="Proteomes" id="UP000652761"/>
    </source>
</evidence>
<dbReference type="Proteomes" id="UP000652761">
    <property type="component" value="Unassembled WGS sequence"/>
</dbReference>
<comment type="caution">
    <text evidence="1">The sequence shown here is derived from an EMBL/GenBank/DDBJ whole genome shotgun (WGS) entry which is preliminary data.</text>
</comment>
<dbReference type="Gene3D" id="2.40.50.140">
    <property type="entry name" value="Nucleic acid-binding proteins"/>
    <property type="match status" value="1"/>
</dbReference>
<gene>
    <name evidence="1" type="ORF">Taro_013484</name>
</gene>
<dbReference type="InterPro" id="IPR012340">
    <property type="entry name" value="NA-bd_OB-fold"/>
</dbReference>
<dbReference type="AlphaFoldDB" id="A0A843UBY2"/>
<dbReference type="OrthoDB" id="783113at2759"/>
<accession>A0A843UBY2</accession>